<dbReference type="EMBL" id="DAAVPY010000021">
    <property type="protein sequence ID" value="HAF6262169.1"/>
    <property type="molecule type" value="Genomic_DNA"/>
</dbReference>
<organism evidence="2">
    <name type="scientific">Salmonella enterica</name>
    <name type="common">Salmonella choleraesuis</name>
    <dbReference type="NCBI Taxonomy" id="28901"/>
    <lineage>
        <taxon>Bacteria</taxon>
        <taxon>Pseudomonadati</taxon>
        <taxon>Pseudomonadota</taxon>
        <taxon>Gammaproteobacteria</taxon>
        <taxon>Enterobacterales</taxon>
        <taxon>Enterobacteriaceae</taxon>
        <taxon>Salmonella</taxon>
    </lineage>
</organism>
<evidence type="ECO:0000313" key="2">
    <source>
        <dbReference type="EMBL" id="HAG5257534.1"/>
    </source>
</evidence>
<gene>
    <name evidence="2" type="ORF">G8577_003771</name>
    <name evidence="1" type="ORF">G9F11_004869</name>
</gene>
<comment type="caution">
    <text evidence="2">The sequence shown here is derived from an EMBL/GenBank/DDBJ whole genome shotgun (WGS) entry which is preliminary data.</text>
</comment>
<evidence type="ECO:0000313" key="1">
    <source>
        <dbReference type="EMBL" id="HAF6262169.1"/>
    </source>
</evidence>
<reference evidence="2" key="2">
    <citation type="submission" date="2020-02" db="EMBL/GenBank/DDBJ databases">
        <authorList>
            <consortium name="NCBI Pathogen Detection Project"/>
        </authorList>
    </citation>
    <scope>NUCLEOTIDE SEQUENCE</scope>
    <source>
        <strain evidence="1">MA.CK_93/00001031</strain>
        <strain evidence="2">MA.CK_98/00001034</strain>
    </source>
</reference>
<name>A0A764VZP3_SALER</name>
<reference evidence="2" key="1">
    <citation type="journal article" date="2018" name="Genome Biol.">
        <title>SKESA: strategic k-mer extension for scrupulous assemblies.</title>
        <authorList>
            <person name="Souvorov A."/>
            <person name="Agarwala R."/>
            <person name="Lipman D.J."/>
        </authorList>
    </citation>
    <scope>NUCLEOTIDE SEQUENCE</scope>
    <source>
        <strain evidence="1">MA.CK_93/00001031</strain>
        <strain evidence="2">MA.CK_98/00001034</strain>
    </source>
</reference>
<protein>
    <submittedName>
        <fullName evidence="2">Uncharacterized protein</fullName>
    </submittedName>
</protein>
<dbReference type="EMBL" id="DAAYPZ010000010">
    <property type="protein sequence ID" value="HAG5257534.1"/>
    <property type="molecule type" value="Genomic_DNA"/>
</dbReference>
<proteinExistence type="predicted"/>
<sequence length="68" mass="8079">MQKIYDFEKIFELLNQMEHCVNEVARLRKTLNDKSVEKVMQTERKKADNLIQALMQNSKSKAMDYLIS</sequence>
<accession>A0A764VZP3</accession>
<dbReference type="AlphaFoldDB" id="A0A764VZP3"/>
<dbReference type="Gene3D" id="1.20.5.170">
    <property type="match status" value="1"/>
</dbReference>